<gene>
    <name evidence="2" type="ORF">GCM10020367_27250</name>
</gene>
<evidence type="ECO:0000313" key="3">
    <source>
        <dbReference type="Proteomes" id="UP001499990"/>
    </source>
</evidence>
<feature type="region of interest" description="Disordered" evidence="1">
    <location>
        <begin position="30"/>
        <end position="59"/>
    </location>
</feature>
<comment type="caution">
    <text evidence="2">The sequence shown here is derived from an EMBL/GenBank/DDBJ whole genome shotgun (WGS) entry which is preliminary data.</text>
</comment>
<dbReference type="Proteomes" id="UP001499990">
    <property type="component" value="Unassembled WGS sequence"/>
</dbReference>
<sequence>MAATKKELHDLVERLRPDRVDDVADVLRRAAAPSEEPPTHVPTDTRLNADAELLDGFGR</sequence>
<evidence type="ECO:0000256" key="1">
    <source>
        <dbReference type="SAM" id="MobiDB-lite"/>
    </source>
</evidence>
<organism evidence="2 3">
    <name type="scientific">Streptomyces sannanensis</name>
    <dbReference type="NCBI Taxonomy" id="285536"/>
    <lineage>
        <taxon>Bacteria</taxon>
        <taxon>Bacillati</taxon>
        <taxon>Actinomycetota</taxon>
        <taxon>Actinomycetes</taxon>
        <taxon>Kitasatosporales</taxon>
        <taxon>Streptomycetaceae</taxon>
        <taxon>Streptomyces</taxon>
    </lineage>
</organism>
<name>A0ABP6SBF9_9ACTN</name>
<protein>
    <submittedName>
        <fullName evidence="2">Uncharacterized protein</fullName>
    </submittedName>
</protein>
<keyword evidence="3" id="KW-1185">Reference proteome</keyword>
<evidence type="ECO:0000313" key="2">
    <source>
        <dbReference type="EMBL" id="GAA3372416.1"/>
    </source>
</evidence>
<reference evidence="3" key="1">
    <citation type="journal article" date="2019" name="Int. J. Syst. Evol. Microbiol.">
        <title>The Global Catalogue of Microorganisms (GCM) 10K type strain sequencing project: providing services to taxonomists for standard genome sequencing and annotation.</title>
        <authorList>
            <consortium name="The Broad Institute Genomics Platform"/>
            <consortium name="The Broad Institute Genome Sequencing Center for Infectious Disease"/>
            <person name="Wu L."/>
            <person name="Ma J."/>
        </authorList>
    </citation>
    <scope>NUCLEOTIDE SEQUENCE [LARGE SCALE GENOMIC DNA]</scope>
    <source>
        <strain evidence="3">JCM 9651</strain>
    </source>
</reference>
<proteinExistence type="predicted"/>
<dbReference type="EMBL" id="BAAAYL010000001">
    <property type="protein sequence ID" value="GAA3372416.1"/>
    <property type="molecule type" value="Genomic_DNA"/>
</dbReference>
<accession>A0ABP6SBF9</accession>
<dbReference type="RefSeq" id="WP_345037071.1">
    <property type="nucleotide sequence ID" value="NZ_BAAAYL010000001.1"/>
</dbReference>